<evidence type="ECO:0000313" key="1">
    <source>
        <dbReference type="EMBL" id="KAF9650363.1"/>
    </source>
</evidence>
<evidence type="ECO:0000313" key="2">
    <source>
        <dbReference type="Proteomes" id="UP000886501"/>
    </source>
</evidence>
<accession>A0ACB6ZM20</accession>
<name>A0ACB6ZM20_THEGA</name>
<organism evidence="1 2">
    <name type="scientific">Thelephora ganbajun</name>
    <name type="common">Ganba fungus</name>
    <dbReference type="NCBI Taxonomy" id="370292"/>
    <lineage>
        <taxon>Eukaryota</taxon>
        <taxon>Fungi</taxon>
        <taxon>Dikarya</taxon>
        <taxon>Basidiomycota</taxon>
        <taxon>Agaricomycotina</taxon>
        <taxon>Agaricomycetes</taxon>
        <taxon>Thelephorales</taxon>
        <taxon>Thelephoraceae</taxon>
        <taxon>Thelephora</taxon>
    </lineage>
</organism>
<gene>
    <name evidence="1" type="ORF">BDM02DRAFT_3221810</name>
</gene>
<proteinExistence type="predicted"/>
<reference evidence="1" key="2">
    <citation type="journal article" date="2020" name="Nat. Commun.">
        <title>Large-scale genome sequencing of mycorrhizal fungi provides insights into the early evolution of symbiotic traits.</title>
        <authorList>
            <person name="Miyauchi S."/>
            <person name="Kiss E."/>
            <person name="Kuo A."/>
            <person name="Drula E."/>
            <person name="Kohler A."/>
            <person name="Sanchez-Garcia M."/>
            <person name="Morin E."/>
            <person name="Andreopoulos B."/>
            <person name="Barry K.W."/>
            <person name="Bonito G."/>
            <person name="Buee M."/>
            <person name="Carver A."/>
            <person name="Chen C."/>
            <person name="Cichocki N."/>
            <person name="Clum A."/>
            <person name="Culley D."/>
            <person name="Crous P.W."/>
            <person name="Fauchery L."/>
            <person name="Girlanda M."/>
            <person name="Hayes R.D."/>
            <person name="Keri Z."/>
            <person name="LaButti K."/>
            <person name="Lipzen A."/>
            <person name="Lombard V."/>
            <person name="Magnuson J."/>
            <person name="Maillard F."/>
            <person name="Murat C."/>
            <person name="Nolan M."/>
            <person name="Ohm R.A."/>
            <person name="Pangilinan J."/>
            <person name="Pereira M.F."/>
            <person name="Perotto S."/>
            <person name="Peter M."/>
            <person name="Pfister S."/>
            <person name="Riley R."/>
            <person name="Sitrit Y."/>
            <person name="Stielow J.B."/>
            <person name="Szollosi G."/>
            <person name="Zifcakova L."/>
            <person name="Stursova M."/>
            <person name="Spatafora J.W."/>
            <person name="Tedersoo L."/>
            <person name="Vaario L.M."/>
            <person name="Yamada A."/>
            <person name="Yan M."/>
            <person name="Wang P."/>
            <person name="Xu J."/>
            <person name="Bruns T."/>
            <person name="Baldrian P."/>
            <person name="Vilgalys R."/>
            <person name="Dunand C."/>
            <person name="Henrissat B."/>
            <person name="Grigoriev I.V."/>
            <person name="Hibbett D."/>
            <person name="Nagy L.G."/>
            <person name="Martin F.M."/>
        </authorList>
    </citation>
    <scope>NUCLEOTIDE SEQUENCE</scope>
    <source>
        <strain evidence="1">P2</strain>
    </source>
</reference>
<protein>
    <submittedName>
        <fullName evidence="1">ARM repeat-containing protein</fullName>
    </submittedName>
</protein>
<reference evidence="1" key="1">
    <citation type="submission" date="2019-10" db="EMBL/GenBank/DDBJ databases">
        <authorList>
            <consortium name="DOE Joint Genome Institute"/>
            <person name="Kuo A."/>
            <person name="Miyauchi S."/>
            <person name="Kiss E."/>
            <person name="Drula E."/>
            <person name="Kohler A."/>
            <person name="Sanchez-Garcia M."/>
            <person name="Andreopoulos B."/>
            <person name="Barry K.W."/>
            <person name="Bonito G."/>
            <person name="Buee M."/>
            <person name="Carver A."/>
            <person name="Chen C."/>
            <person name="Cichocki N."/>
            <person name="Clum A."/>
            <person name="Culley D."/>
            <person name="Crous P.W."/>
            <person name="Fauchery L."/>
            <person name="Girlanda M."/>
            <person name="Hayes R."/>
            <person name="Keri Z."/>
            <person name="Labutti K."/>
            <person name="Lipzen A."/>
            <person name="Lombard V."/>
            <person name="Magnuson J."/>
            <person name="Maillard F."/>
            <person name="Morin E."/>
            <person name="Murat C."/>
            <person name="Nolan M."/>
            <person name="Ohm R."/>
            <person name="Pangilinan J."/>
            <person name="Pereira M."/>
            <person name="Perotto S."/>
            <person name="Peter M."/>
            <person name="Riley R."/>
            <person name="Sitrit Y."/>
            <person name="Stielow B."/>
            <person name="Szollosi G."/>
            <person name="Zifcakova L."/>
            <person name="Stursova M."/>
            <person name="Spatafora J.W."/>
            <person name="Tedersoo L."/>
            <person name="Vaario L.-M."/>
            <person name="Yamada A."/>
            <person name="Yan M."/>
            <person name="Wang P."/>
            <person name="Xu J."/>
            <person name="Bruns T."/>
            <person name="Baldrian P."/>
            <person name="Vilgalys R."/>
            <person name="Henrissat B."/>
            <person name="Grigoriev I.V."/>
            <person name="Hibbett D."/>
            <person name="Nagy L.G."/>
            <person name="Martin F.M."/>
        </authorList>
    </citation>
    <scope>NUCLEOTIDE SEQUENCE</scope>
    <source>
        <strain evidence="1">P2</strain>
    </source>
</reference>
<dbReference type="Proteomes" id="UP000886501">
    <property type="component" value="Unassembled WGS sequence"/>
</dbReference>
<dbReference type="EMBL" id="MU117985">
    <property type="protein sequence ID" value="KAF9650363.1"/>
    <property type="molecule type" value="Genomic_DNA"/>
</dbReference>
<sequence>MDGRGVVPTLSSNDVETAAQLILQAYSPTMNLSLEDQKRLQGKLFEAQKRPEAWGLVIPFLQHPDPNVQFFGAHTIQVKITRDWETLPPGDPLRFRDLVLDLTTYSIFAGQSRSVLRKLFVAITAIALKLSVNRPPVWPNWIVFSINRFSGRNISTGNILDFLAIVAEEAETTELLPNQKSALKESTSQAVPVVMQAVMSAIGQRSTLPSQQFESALRCFAAWMSSIPASDITPAIPSLISLLEPTSGPPPAFDESLFIPASDALQELMTHPPFYDGSGSKTLTEPLLIWIEKWGSAIIGASIQSGFVDSVSHSFCKLLVALGEQSTSYFATNITSRATISPTGPTKSYLVQAYLRALLSYTGLPGYAGLDEDESEMTLAFWYLFQESLWTADYHPDFDEDGTGQSGLEGEQATVTQALYRELVQILRRKVVWPSDSSWPRDQCEKFQVYRRDVGDTLINAYYILRSDLTSYYVTDAIERLKAGPDQKEWDEIEATLHCLTSIQEASPIEDNADLRRLFSSEILGLFPKTGCARVRRTTIVLIGSHASWFTTQPQNPTNSPTPLMHSIQYVVEALSEPSLCLPAANALRSLCDANRTALGPHLHAFGALHASLANIPDTERSKVLQSISSVIQALPPEDEIGPVETIVNPIITRLFEALQMSSRLPEDARHLAIQQLQALTGVAKGLTRVSDSLLVIDGSAEALEETERVNRAREDARMIGLRNLLMQAITSTVEFWSTDASVGDTLSEFVKAMTSLPSDMTLISLPSGPLLKIVCLAAQKQLTGAWLSLISMLVIQLDPPSLLPPRFKTTNEEAQMVMSQILPGLLQDSLIFLGQPGVMENNPDIVQGFFSCMESFVNHFVSSFHHLPPELFNSLMQCAIASLGLQERYSMVAGCAFISAILHKTSSQDELAEARSTLISNFGHGIVHGILCGLAGVAPRSVIQNLITLLVWLLTRVPGESRIWARDALFGSDFVQCKADNEAKEKFLTALSQLSVVPISSGFSRVEQDDCLRSSKGSTKRVKDAANQFALVARGLEGSGFGYGATQL</sequence>
<keyword evidence="2" id="KW-1185">Reference proteome</keyword>
<comment type="caution">
    <text evidence="1">The sequence shown here is derived from an EMBL/GenBank/DDBJ whole genome shotgun (WGS) entry which is preliminary data.</text>
</comment>